<feature type="transmembrane region" description="Helical" evidence="1">
    <location>
        <begin position="105"/>
        <end position="124"/>
    </location>
</feature>
<dbReference type="Proteomes" id="UP000229383">
    <property type="component" value="Unassembled WGS sequence"/>
</dbReference>
<evidence type="ECO:0008006" key="4">
    <source>
        <dbReference type="Google" id="ProtNLM"/>
    </source>
</evidence>
<evidence type="ECO:0000313" key="3">
    <source>
        <dbReference type="Proteomes" id="UP000229383"/>
    </source>
</evidence>
<feature type="transmembrane region" description="Helical" evidence="1">
    <location>
        <begin position="367"/>
        <end position="385"/>
    </location>
</feature>
<keyword evidence="1" id="KW-0472">Membrane</keyword>
<dbReference type="SUPFAM" id="SSF103473">
    <property type="entry name" value="MFS general substrate transporter"/>
    <property type="match status" value="2"/>
</dbReference>
<name>A0A2H0TG91_9BACT</name>
<dbReference type="EMBL" id="PFCN01000012">
    <property type="protein sequence ID" value="PIR70551.1"/>
    <property type="molecule type" value="Genomic_DNA"/>
</dbReference>
<protein>
    <recommendedName>
        <fullName evidence="4">Major facilitator superfamily (MFS) profile domain-containing protein</fullName>
    </recommendedName>
</protein>
<feature type="transmembrane region" description="Helical" evidence="1">
    <location>
        <begin position="212"/>
        <end position="241"/>
    </location>
</feature>
<accession>A0A2H0TG91</accession>
<proteinExistence type="predicted"/>
<evidence type="ECO:0000313" key="2">
    <source>
        <dbReference type="EMBL" id="PIR70551.1"/>
    </source>
</evidence>
<keyword evidence="1" id="KW-0812">Transmembrane</keyword>
<feature type="transmembrane region" description="Helical" evidence="1">
    <location>
        <begin position="172"/>
        <end position="191"/>
    </location>
</feature>
<reference evidence="3" key="1">
    <citation type="submission" date="2017-09" db="EMBL/GenBank/DDBJ databases">
        <title>Depth-based differentiation of microbial function through sediment-hosted aquifers and enrichment of novel symbionts in the deep terrestrial subsurface.</title>
        <authorList>
            <person name="Probst A.J."/>
            <person name="Ladd B."/>
            <person name="Jarett J.K."/>
            <person name="Geller-Mcgrath D.E."/>
            <person name="Sieber C.M.K."/>
            <person name="Emerson J.B."/>
            <person name="Anantharaman K."/>
            <person name="Thomas B.C."/>
            <person name="Malmstrom R."/>
            <person name="Stieglmeier M."/>
            <person name="Klingl A."/>
            <person name="Woyke T."/>
            <person name="Ryan C.M."/>
            <person name="Banfield J.F."/>
        </authorList>
    </citation>
    <scope>NUCLEOTIDE SEQUENCE [LARGE SCALE GENOMIC DNA]</scope>
</reference>
<feature type="transmembrane region" description="Helical" evidence="1">
    <location>
        <begin position="247"/>
        <end position="265"/>
    </location>
</feature>
<sequence>MLIDRQRLGFLLNKEVDYLYAALGILYFAEGLISVFVPIYFYNLGFALWRILLFYFILSFFFVILSVLFMGAFKKLSDRTLMLLSVPLMAVHYYGLGFIKDLPYLFYILPAFVALSMLFFNVGYHISFTASLDDGYIGRELGVRHIIGSISQFLSPFIGGVLITIFGFVDTFTIGIFISFFVVFPLLFIRPRNLSSRLNPKEVFKFLKNKTLFSFNLSGAGFAMEKMVDIIIWPIFIFIAVGSIEKFGGIISAGLLVSALANYLIGYLSDVGRRRKVLSLATYAHSFIWILRSFVSGVAGVVGTHFLSHLARGAIMVSWGSQYYKIARSVKHLTLFVWSREIIYHLSRVVFLPVLMLLSYFFPEGVFFRVSFILAAAVALLFLSANKFHTRDLKNEI</sequence>
<organism evidence="2 3">
    <name type="scientific">Candidatus Niyogibacteria bacterium CG10_big_fil_rev_8_21_14_0_10_42_19</name>
    <dbReference type="NCBI Taxonomy" id="1974725"/>
    <lineage>
        <taxon>Bacteria</taxon>
        <taxon>Candidatus Niyogiibacteriota</taxon>
    </lineage>
</organism>
<dbReference type="AlphaFoldDB" id="A0A2H0TG91"/>
<feature type="transmembrane region" description="Helical" evidence="1">
    <location>
        <begin position="81"/>
        <end position="99"/>
    </location>
</feature>
<keyword evidence="1" id="KW-1133">Transmembrane helix</keyword>
<feature type="transmembrane region" description="Helical" evidence="1">
    <location>
        <begin position="145"/>
        <end position="166"/>
    </location>
</feature>
<comment type="caution">
    <text evidence="2">The sequence shown here is derived from an EMBL/GenBank/DDBJ whole genome shotgun (WGS) entry which is preliminary data.</text>
</comment>
<dbReference type="Gene3D" id="1.20.1250.20">
    <property type="entry name" value="MFS general substrate transporter like domains"/>
    <property type="match status" value="1"/>
</dbReference>
<feature type="transmembrane region" description="Helical" evidence="1">
    <location>
        <begin position="20"/>
        <end position="41"/>
    </location>
</feature>
<gene>
    <name evidence="2" type="ORF">COU46_00845</name>
</gene>
<dbReference type="InterPro" id="IPR036259">
    <property type="entry name" value="MFS_trans_sf"/>
</dbReference>
<evidence type="ECO:0000256" key="1">
    <source>
        <dbReference type="SAM" id="Phobius"/>
    </source>
</evidence>
<feature type="transmembrane region" description="Helical" evidence="1">
    <location>
        <begin position="47"/>
        <end position="69"/>
    </location>
</feature>